<reference evidence="2 3" key="1">
    <citation type="submission" date="2022-10" db="EMBL/GenBank/DDBJ databases">
        <title>High-quality genome sequences of two octocoral-associated bacteria, Endozoicomonas euniceicola EF212 and Endozoicomonas gorgoniicola PS125.</title>
        <authorList>
            <person name="Chiou Y.-J."/>
            <person name="Chen Y.-H."/>
        </authorList>
    </citation>
    <scope>NUCLEOTIDE SEQUENCE [LARGE SCALE GENOMIC DNA]</scope>
    <source>
        <strain evidence="2 3">PS125</strain>
    </source>
</reference>
<dbReference type="RefSeq" id="WP_262566534.1">
    <property type="nucleotide sequence ID" value="NZ_JAPFCC010000001.1"/>
</dbReference>
<sequence>MALKKKTGSLALVSLLAIFFSQLLLASETRHYIVLINGVPRQAEVVIERTGSFLDQGSVTTNIEGFERFTYTYSPDLNSQAGYFLRVTSPPHDTFHTVLAESVQLNNERFGTLFLDDISYWLEDSPAVSLDGVTLQLPIYRIYSFNTHPQGSGHSSIFQGYHYSPGHSESPQTELIVDDQFNLVQMSSDNWRITAIQTPETVTSLPEEQPSKESDTWPESDSESELESELDSDYEEIISSCSKLNINAYKKDPKDDDDPKAPCIPEHCSQLYSMVSAQIPCRNQSLPEMLSTLKTPFPKTPVELHFSSDTLYQHLIKKALIIFMIHELRPL</sequence>
<evidence type="ECO:0000256" key="1">
    <source>
        <dbReference type="SAM" id="MobiDB-lite"/>
    </source>
</evidence>
<organism evidence="2 3">
    <name type="scientific">Endozoicomonas gorgoniicola</name>
    <dbReference type="NCBI Taxonomy" id="1234144"/>
    <lineage>
        <taxon>Bacteria</taxon>
        <taxon>Pseudomonadati</taxon>
        <taxon>Pseudomonadota</taxon>
        <taxon>Gammaproteobacteria</taxon>
        <taxon>Oceanospirillales</taxon>
        <taxon>Endozoicomonadaceae</taxon>
        <taxon>Endozoicomonas</taxon>
    </lineage>
</organism>
<keyword evidence="3" id="KW-1185">Reference proteome</keyword>
<feature type="region of interest" description="Disordered" evidence="1">
    <location>
        <begin position="199"/>
        <end position="231"/>
    </location>
</feature>
<feature type="compositionally biased region" description="Acidic residues" evidence="1">
    <location>
        <begin position="216"/>
        <end position="231"/>
    </location>
</feature>
<accession>A0ABT3MQ40</accession>
<proteinExistence type="predicted"/>
<dbReference type="Proteomes" id="UP001209854">
    <property type="component" value="Unassembled WGS sequence"/>
</dbReference>
<protein>
    <submittedName>
        <fullName evidence="2">Uncharacterized protein</fullName>
    </submittedName>
</protein>
<name>A0ABT3MQ40_9GAMM</name>
<comment type="caution">
    <text evidence="2">The sequence shown here is derived from an EMBL/GenBank/DDBJ whole genome shotgun (WGS) entry which is preliminary data.</text>
</comment>
<evidence type="ECO:0000313" key="2">
    <source>
        <dbReference type="EMBL" id="MCW7551485.1"/>
    </source>
</evidence>
<gene>
    <name evidence="2" type="ORF">NX722_02270</name>
</gene>
<evidence type="ECO:0000313" key="3">
    <source>
        <dbReference type="Proteomes" id="UP001209854"/>
    </source>
</evidence>
<dbReference type="EMBL" id="JAPFCC010000001">
    <property type="protein sequence ID" value="MCW7551485.1"/>
    <property type="molecule type" value="Genomic_DNA"/>
</dbReference>